<feature type="transmembrane region" description="Helical" evidence="1">
    <location>
        <begin position="339"/>
        <end position="357"/>
    </location>
</feature>
<organism evidence="2">
    <name type="scientific">Uncultured Desulfatiglans sp</name>
    <dbReference type="NCBI Taxonomy" id="1748965"/>
    <lineage>
        <taxon>Bacteria</taxon>
        <taxon>Pseudomonadati</taxon>
        <taxon>Thermodesulfobacteriota</taxon>
        <taxon>Desulfobacteria</taxon>
        <taxon>Desulfatiglandales</taxon>
        <taxon>Desulfatiglandaceae</taxon>
        <taxon>Desulfatiglans</taxon>
        <taxon>environmental samples</taxon>
    </lineage>
</organism>
<dbReference type="AlphaFoldDB" id="A0A653A6D1"/>
<feature type="transmembrane region" description="Helical" evidence="1">
    <location>
        <begin position="143"/>
        <end position="162"/>
    </location>
</feature>
<name>A0A653A6D1_UNCDX</name>
<feature type="transmembrane region" description="Helical" evidence="1">
    <location>
        <begin position="363"/>
        <end position="384"/>
    </location>
</feature>
<feature type="transmembrane region" description="Helical" evidence="1">
    <location>
        <begin position="82"/>
        <end position="105"/>
    </location>
</feature>
<feature type="transmembrane region" description="Helical" evidence="1">
    <location>
        <begin position="221"/>
        <end position="240"/>
    </location>
</feature>
<feature type="transmembrane region" description="Helical" evidence="1">
    <location>
        <begin position="117"/>
        <end position="137"/>
    </location>
</feature>
<keyword evidence="1" id="KW-1133">Transmembrane helix</keyword>
<feature type="transmembrane region" description="Helical" evidence="1">
    <location>
        <begin position="389"/>
        <end position="409"/>
    </location>
</feature>
<evidence type="ECO:0000313" key="2">
    <source>
        <dbReference type="EMBL" id="VBB43573.1"/>
    </source>
</evidence>
<keyword evidence="1" id="KW-0472">Membrane</keyword>
<evidence type="ECO:0000256" key="1">
    <source>
        <dbReference type="SAM" id="Phobius"/>
    </source>
</evidence>
<gene>
    <name evidence="2" type="ORF">TRIP_B30001</name>
</gene>
<dbReference type="EMBL" id="UPXX01000023">
    <property type="protein sequence ID" value="VBB43573.1"/>
    <property type="molecule type" value="Genomic_DNA"/>
</dbReference>
<sequence>MQLYLNKTKLLFSTFIVLYSLTAFLIFWQIGFLPVTEDLLFSTPDSKTYRIYADFFTGNASVPRASIVNLRPFVFPLYLSTYFYVGAQVFFIIQWLLNLSTIYITFKTILLITKSRLCSLLGIVFIIINPTFSFISLHALTETLSLTLISLTIYNISLFFSFKHARSLFLSNFFLSLAVCAKPTYLPFFLLWVPFTGYYFLVSATRSFRTVIPFLFSLNPLIIQFALTSVLTGNVVLSTAGRSNFEGRFFPAVYGFSQGEDFLPYSSPEAMNAKKQYANLQDKVEFVLAHPYATIQTVVYLLRVNLRAASSFTNYPKNLVKHKKLSLTLKKFSKAISRFMAPLHLVGLLAIFVFLLAHDPDSYLIFFLACLLYSVITFSVLTYWQGDRLILAALPAWTVLYVLIASKILKLIRSITKRLIEQTITSMSLT</sequence>
<protein>
    <recommendedName>
        <fullName evidence="3">Glycosyltransferase RgtA/B/C/D-like domain-containing protein</fullName>
    </recommendedName>
</protein>
<proteinExistence type="predicted"/>
<evidence type="ECO:0008006" key="3">
    <source>
        <dbReference type="Google" id="ProtNLM"/>
    </source>
</evidence>
<feature type="transmembrane region" description="Helical" evidence="1">
    <location>
        <begin position="174"/>
        <end position="201"/>
    </location>
</feature>
<keyword evidence="1" id="KW-0812">Transmembrane</keyword>
<feature type="transmembrane region" description="Helical" evidence="1">
    <location>
        <begin position="12"/>
        <end position="31"/>
    </location>
</feature>
<accession>A0A653A6D1</accession>
<reference evidence="2" key="1">
    <citation type="submission" date="2018-07" db="EMBL/GenBank/DDBJ databases">
        <authorList>
            <consortium name="Genoscope - CEA"/>
            <person name="William W."/>
        </authorList>
    </citation>
    <scope>NUCLEOTIDE SEQUENCE</scope>
    <source>
        <strain evidence="2">IK1</strain>
    </source>
</reference>